<dbReference type="AlphaFoldDB" id="A0A8J7IUH8"/>
<dbReference type="Proteomes" id="UP000662314">
    <property type="component" value="Unassembled WGS sequence"/>
</dbReference>
<evidence type="ECO:0000313" key="1">
    <source>
        <dbReference type="EMBL" id="MBH8577832.1"/>
    </source>
</evidence>
<sequence length="109" mass="13128">MDLPQRVSIRYKDTSYNTNEIRLKTFRLALQLWEEQTKPRKTELYEFILSCMKQVDRQDRFMFSLLFVELTDLIRNSSLERGMREVLMKTAFREFACAVTDFEDVAKKD</sequence>
<evidence type="ECO:0000313" key="2">
    <source>
        <dbReference type="Proteomes" id="UP000662314"/>
    </source>
</evidence>
<dbReference type="RefSeq" id="WP_214436517.1">
    <property type="nucleotide sequence ID" value="NZ_CAWPUQ010000232.1"/>
</dbReference>
<accession>A0A8J7IUH8</accession>
<protein>
    <submittedName>
        <fullName evidence="1">Uncharacterized protein</fullName>
    </submittedName>
</protein>
<proteinExistence type="predicted"/>
<reference evidence="1 2" key="1">
    <citation type="journal article" date="2021" name="Int. J. Syst. Evol. Microbiol.">
        <title>Amazonocrinis nigriterrae gen. nov., sp. nov., Atlanticothrix silvestris gen. nov., sp. nov. and Dendronalium phyllosphericum gen. nov., sp. nov., nostocacean cyanobacteria from Brazilian environments.</title>
        <authorList>
            <person name="Alvarenga D.O."/>
            <person name="Andreote A.P.D."/>
            <person name="Branco L.H.Z."/>
            <person name="Delbaje E."/>
            <person name="Cruz R.B."/>
            <person name="Varani A.M."/>
            <person name="Fiore M.F."/>
        </authorList>
    </citation>
    <scope>NUCLEOTIDE SEQUENCE [LARGE SCALE GENOMIC DNA]</scope>
    <source>
        <strain evidence="1 2">CENA369</strain>
    </source>
</reference>
<dbReference type="EMBL" id="JAECZA010000295">
    <property type="protein sequence ID" value="MBH8577832.1"/>
    <property type="molecule type" value="Genomic_DNA"/>
</dbReference>
<keyword evidence="2" id="KW-1185">Reference proteome</keyword>
<gene>
    <name evidence="1" type="ORF">I8752_33705</name>
</gene>
<comment type="caution">
    <text evidence="1">The sequence shown here is derived from an EMBL/GenBank/DDBJ whole genome shotgun (WGS) entry which is preliminary data.</text>
</comment>
<name>A0A8J7IUH8_9NOST</name>
<organism evidence="1 2">
    <name type="scientific">Dendronalium phyllosphericum CENA369</name>
    <dbReference type="NCBI Taxonomy" id="1725256"/>
    <lineage>
        <taxon>Bacteria</taxon>
        <taxon>Bacillati</taxon>
        <taxon>Cyanobacteriota</taxon>
        <taxon>Cyanophyceae</taxon>
        <taxon>Nostocales</taxon>
        <taxon>Nostocaceae</taxon>
        <taxon>Dendronalium</taxon>
        <taxon>Dendronalium phyllosphericum</taxon>
    </lineage>
</organism>